<dbReference type="PRINTS" id="PR00138">
    <property type="entry name" value="MATRIXIN"/>
</dbReference>
<evidence type="ECO:0000256" key="14">
    <source>
        <dbReference type="PROSITE-ProRule" id="PRU01011"/>
    </source>
</evidence>
<dbReference type="Pfam" id="PF01471">
    <property type="entry name" value="PG_binding_1"/>
    <property type="match status" value="1"/>
</dbReference>
<dbReference type="Gene3D" id="2.110.10.10">
    <property type="entry name" value="Hemopexin-like domain"/>
    <property type="match status" value="1"/>
</dbReference>
<keyword evidence="12" id="KW-1015">Disulfide bond</keyword>
<dbReference type="GO" id="GO:0030574">
    <property type="term" value="P:collagen catabolic process"/>
    <property type="evidence" value="ECO:0007669"/>
    <property type="project" value="TreeGrafter"/>
</dbReference>
<dbReference type="AlphaFoldDB" id="A0A8C4WYT0"/>
<dbReference type="GO" id="GO:0005886">
    <property type="term" value="C:plasma membrane"/>
    <property type="evidence" value="ECO:0007669"/>
    <property type="project" value="TreeGrafter"/>
</dbReference>
<dbReference type="InterPro" id="IPR000585">
    <property type="entry name" value="Hemopexin-like_dom"/>
</dbReference>
<dbReference type="GeneTree" id="ENSGT00940000159799"/>
<feature type="binding site" evidence="11">
    <location>
        <position position="388"/>
    </location>
    <ligand>
        <name>Ca(2+)</name>
        <dbReference type="ChEBI" id="CHEBI:29108"/>
        <label>4</label>
    </ligand>
</feature>
<organism evidence="18 19">
    <name type="scientific">Eptatretus burgeri</name>
    <name type="common">Inshore hagfish</name>
    <dbReference type="NCBI Taxonomy" id="7764"/>
    <lineage>
        <taxon>Eukaryota</taxon>
        <taxon>Metazoa</taxon>
        <taxon>Chordata</taxon>
        <taxon>Craniata</taxon>
        <taxon>Vertebrata</taxon>
        <taxon>Cyclostomata</taxon>
        <taxon>Myxini</taxon>
        <taxon>Myxiniformes</taxon>
        <taxon>Myxinidae</taxon>
        <taxon>Eptatretinae</taxon>
        <taxon>Eptatretus</taxon>
    </lineage>
</organism>
<keyword evidence="5" id="KW-0378">Hydrolase</keyword>
<dbReference type="SMART" id="SM00235">
    <property type="entry name" value="ZnMc"/>
    <property type="match status" value="1"/>
</dbReference>
<keyword evidence="7" id="KW-0482">Metalloprotease</keyword>
<keyword evidence="16" id="KW-0472">Membrane</keyword>
<feature type="binding site" evidence="11">
    <location>
        <position position="233"/>
    </location>
    <ligand>
        <name>Ca(2+)</name>
        <dbReference type="ChEBI" id="CHEBI:29108"/>
        <label>3</label>
    </ligand>
</feature>
<dbReference type="GO" id="GO:0005615">
    <property type="term" value="C:extracellular space"/>
    <property type="evidence" value="ECO:0007669"/>
    <property type="project" value="TreeGrafter"/>
</dbReference>
<evidence type="ECO:0000256" key="13">
    <source>
        <dbReference type="PIRSR" id="PIRSR621190-4"/>
    </source>
</evidence>
<evidence type="ECO:0000256" key="12">
    <source>
        <dbReference type="PIRSR" id="PIRSR621190-3"/>
    </source>
</evidence>
<keyword evidence="8" id="KW-0865">Zymogen</keyword>
<evidence type="ECO:0000256" key="16">
    <source>
        <dbReference type="SAM" id="Phobius"/>
    </source>
</evidence>
<reference evidence="18" key="2">
    <citation type="submission" date="2025-09" db="UniProtKB">
        <authorList>
            <consortium name="Ensembl"/>
        </authorList>
    </citation>
    <scope>IDENTIFICATION</scope>
</reference>
<feature type="binding site" description="in inhibited form" evidence="11">
    <location>
        <position position="112"/>
    </location>
    <ligand>
        <name>Zn(2+)</name>
        <dbReference type="ChEBI" id="CHEBI:29105"/>
        <label>2</label>
        <note>catalytic</note>
    </ligand>
</feature>
<dbReference type="Pfam" id="PF00045">
    <property type="entry name" value="Hemopexin"/>
    <property type="match status" value="3"/>
</dbReference>
<dbReference type="SUPFAM" id="SSF50923">
    <property type="entry name" value="Hemopexin-like domain"/>
    <property type="match status" value="1"/>
</dbReference>
<dbReference type="FunFam" id="2.110.10.10:FF:000005">
    <property type="entry name" value="Stromelysin-3 preproprotein"/>
    <property type="match status" value="1"/>
</dbReference>
<dbReference type="SUPFAM" id="SSF47090">
    <property type="entry name" value="PGBD-like"/>
    <property type="match status" value="1"/>
</dbReference>
<evidence type="ECO:0000256" key="1">
    <source>
        <dbReference type="ARBA" id="ARBA00010370"/>
    </source>
</evidence>
<feature type="binding site" evidence="11">
    <location>
        <position position="226"/>
    </location>
    <ligand>
        <name>Ca(2+)</name>
        <dbReference type="ChEBI" id="CHEBI:29108"/>
        <label>2</label>
    </ligand>
</feature>
<dbReference type="GO" id="GO:0006508">
    <property type="term" value="P:proteolysis"/>
    <property type="evidence" value="ECO:0007669"/>
    <property type="project" value="UniProtKB-KW"/>
</dbReference>
<keyword evidence="19" id="KW-1185">Reference proteome</keyword>
<sequence>MRSGTNKPKRCARGAPVVPMVVGVKFPAVPLTLLLFVSFAASRKIIDENDMLGGMDWMTRFGYLKQPDPLSGKLMSKDAISDAIKEMQRFGGLKVTGKLDKDTALLMNKPRCSLPDIIGSSEMVRRRRRRYALTRNKWHKKDITWKVQSFPPASHIARANVKQILLQAFSSWEAVTHLVFHEVSHHQNADIVVDFTNRYHMDAYPFDGIGGTLAHAFFPGSSLAGDTHFDNDEEWKEYPDSRTRGTDLFAVAVHEFGHALGLAHSSSPSAIMQPYYSGAVGPPGKFNLPEDDVRGIQRLYGKKHTSKPQKPHKPPYVPLPRPPKHPNPRTPDRCTTSFDAVAEIRGEIFFFKGGYFWRVMRGHKLENEEAMPIHSFWIGIPKDLARIDAMFERSIDQKIIIISGKQFWQFTANQADRGYPQPITYLGLPSEGITGVLEWKHNGVVYLFHDSKYWRYDMVRRQLMSGYPQPISRWGGVPPNVKGTVNINDDASYFFFGQQYWKIINKNVEVAPHYPKNIGISWLQCPGGEHFRNKGHGLSPAPFSLVFASLVASVLPVLLNRWFV</sequence>
<comment type="cofactor">
    <cofactor evidence="11">
        <name>Zn(2+)</name>
        <dbReference type="ChEBI" id="CHEBI:29105"/>
    </cofactor>
    <text evidence="11">Binds 2 Zn(2+) ions per subunit.</text>
</comment>
<feature type="repeat" description="Hemopexin" evidence="14">
    <location>
        <begin position="331"/>
        <end position="380"/>
    </location>
</feature>
<feature type="active site" evidence="9">
    <location>
        <position position="255"/>
    </location>
</feature>
<feature type="repeat" description="Hemopexin" evidence="14">
    <location>
        <begin position="430"/>
        <end position="478"/>
    </location>
</feature>
<dbReference type="InterPro" id="IPR024079">
    <property type="entry name" value="MetalloPept_cat_dom_sf"/>
</dbReference>
<dbReference type="InterPro" id="IPR036365">
    <property type="entry name" value="PGBD-like_sf"/>
</dbReference>
<evidence type="ECO:0000256" key="15">
    <source>
        <dbReference type="SAM" id="MobiDB-lite"/>
    </source>
</evidence>
<dbReference type="PROSITE" id="PS51642">
    <property type="entry name" value="HEMOPEXIN_2"/>
    <property type="match status" value="3"/>
</dbReference>
<keyword evidence="4" id="KW-0677">Repeat</keyword>
<evidence type="ECO:0000256" key="8">
    <source>
        <dbReference type="ARBA" id="ARBA00023145"/>
    </source>
</evidence>
<feature type="binding site" evidence="11">
    <location>
        <position position="233"/>
    </location>
    <ligand>
        <name>Ca(2+)</name>
        <dbReference type="ChEBI" id="CHEBI:29108"/>
        <label>1</label>
    </ligand>
</feature>
<name>A0A8C4WYT0_EPTBU</name>
<feature type="binding site" evidence="11">
    <location>
        <position position="215"/>
    </location>
    <ligand>
        <name>Zn(2+)</name>
        <dbReference type="ChEBI" id="CHEBI:29105"/>
        <label>1</label>
    </ligand>
</feature>
<feature type="binding site" evidence="11">
    <location>
        <position position="339"/>
    </location>
    <ligand>
        <name>Ca(2+)</name>
        <dbReference type="ChEBI" id="CHEBI:29108"/>
        <label>4</label>
    </ligand>
</feature>
<protein>
    <submittedName>
        <fullName evidence="18">Matrix metallopeptidase 17b</fullName>
    </submittedName>
</protein>
<dbReference type="PANTHER" id="PTHR10201">
    <property type="entry name" value="MATRIX METALLOPROTEINASE"/>
    <property type="match status" value="1"/>
</dbReference>
<dbReference type="GO" id="GO:0030198">
    <property type="term" value="P:extracellular matrix organization"/>
    <property type="evidence" value="ECO:0007669"/>
    <property type="project" value="TreeGrafter"/>
</dbReference>
<keyword evidence="11" id="KW-0106">Calcium</keyword>
<feature type="repeat" description="Hemopexin" evidence="14">
    <location>
        <begin position="479"/>
        <end position="525"/>
    </location>
</feature>
<feature type="compositionally biased region" description="Basic residues" evidence="15">
    <location>
        <begin position="301"/>
        <end position="313"/>
    </location>
</feature>
<evidence type="ECO:0000256" key="9">
    <source>
        <dbReference type="PIRSR" id="PIRSR001191-1"/>
    </source>
</evidence>
<dbReference type="Gene3D" id="3.40.390.10">
    <property type="entry name" value="Collagenase (Catalytic Domain)"/>
    <property type="match status" value="1"/>
</dbReference>
<keyword evidence="3 10" id="KW-0479">Metal-binding</keyword>
<feature type="binding site" evidence="11">
    <location>
        <position position="202"/>
    </location>
    <ligand>
        <name>Zn(2+)</name>
        <dbReference type="ChEBI" id="CHEBI:29105"/>
        <label>1</label>
    </ligand>
</feature>
<keyword evidence="16" id="KW-1133">Transmembrane helix</keyword>
<dbReference type="Ensembl" id="ENSEBUT00000020778.1">
    <property type="protein sequence ID" value="ENSEBUP00000020202.1"/>
    <property type="gene ID" value="ENSEBUG00000012539.1"/>
</dbReference>
<evidence type="ECO:0000256" key="7">
    <source>
        <dbReference type="ARBA" id="ARBA00023049"/>
    </source>
</evidence>
<dbReference type="InterPro" id="IPR002477">
    <property type="entry name" value="Peptidoglycan-bd-like"/>
</dbReference>
<evidence type="ECO:0000256" key="5">
    <source>
        <dbReference type="ARBA" id="ARBA00022801"/>
    </source>
</evidence>
<dbReference type="GO" id="GO:0031012">
    <property type="term" value="C:extracellular matrix"/>
    <property type="evidence" value="ECO:0007669"/>
    <property type="project" value="InterPro"/>
</dbReference>
<dbReference type="InterPro" id="IPR018487">
    <property type="entry name" value="Hemopexin-like_repeat"/>
</dbReference>
<feature type="disulfide bond" evidence="12">
    <location>
        <begin position="334"/>
        <end position="525"/>
    </location>
</feature>
<evidence type="ECO:0000256" key="3">
    <source>
        <dbReference type="ARBA" id="ARBA00022723"/>
    </source>
</evidence>
<evidence type="ECO:0000259" key="17">
    <source>
        <dbReference type="SMART" id="SM00235"/>
    </source>
</evidence>
<feature type="transmembrane region" description="Helical" evidence="16">
    <location>
        <begin position="541"/>
        <end position="559"/>
    </location>
</feature>
<feature type="binding site" evidence="11">
    <location>
        <position position="208"/>
    </location>
    <ligand>
        <name>Ca(2+)</name>
        <dbReference type="ChEBI" id="CHEBI:29108"/>
        <label>3</label>
    </ligand>
</feature>
<dbReference type="GO" id="GO:0004222">
    <property type="term" value="F:metalloendopeptidase activity"/>
    <property type="evidence" value="ECO:0007669"/>
    <property type="project" value="InterPro"/>
</dbReference>
<dbReference type="SMART" id="SM00120">
    <property type="entry name" value="HX"/>
    <property type="match status" value="4"/>
</dbReference>
<dbReference type="FunFam" id="3.40.390.10:FF:000068">
    <property type="entry name" value="Predicted protein"/>
    <property type="match status" value="1"/>
</dbReference>
<evidence type="ECO:0000313" key="19">
    <source>
        <dbReference type="Proteomes" id="UP000694388"/>
    </source>
</evidence>
<feature type="binding site" evidence="11">
    <location>
        <position position="230"/>
    </location>
    <ligand>
        <name>Ca(2+)</name>
        <dbReference type="ChEBI" id="CHEBI:29108"/>
        <label>3</label>
    </ligand>
</feature>
<dbReference type="GO" id="GO:0008270">
    <property type="term" value="F:zinc ion binding"/>
    <property type="evidence" value="ECO:0007669"/>
    <property type="project" value="InterPro"/>
</dbReference>
<feature type="binding site" evidence="10">
    <location>
        <position position="254"/>
    </location>
    <ligand>
        <name>Zn(2+)</name>
        <dbReference type="ChEBI" id="CHEBI:29105"/>
        <label>2</label>
        <note>catalytic</note>
    </ligand>
</feature>
<proteinExistence type="inferred from homology"/>
<reference evidence="18" key="1">
    <citation type="submission" date="2025-08" db="UniProtKB">
        <authorList>
            <consortium name="Ensembl"/>
        </authorList>
    </citation>
    <scope>IDENTIFICATION</scope>
</reference>
<feature type="binding site" evidence="11">
    <location>
        <position position="228"/>
    </location>
    <ligand>
        <name>Zn(2+)</name>
        <dbReference type="ChEBI" id="CHEBI:29105"/>
        <label>1</label>
    </ligand>
</feature>
<dbReference type="SUPFAM" id="SSF55486">
    <property type="entry name" value="Metalloproteases ('zincins'), catalytic domain"/>
    <property type="match status" value="1"/>
</dbReference>
<keyword evidence="6 10" id="KW-0862">Zinc</keyword>
<comment type="cofactor">
    <cofactor evidence="11">
        <name>Ca(2+)</name>
        <dbReference type="ChEBI" id="CHEBI:29108"/>
    </cofactor>
    <text evidence="11">Can bind about 5 Ca(2+) ions per subunit.</text>
</comment>
<feature type="binding site" evidence="10">
    <location>
        <position position="258"/>
    </location>
    <ligand>
        <name>Zn(2+)</name>
        <dbReference type="ChEBI" id="CHEBI:29105"/>
        <label>2</label>
        <note>catalytic</note>
    </ligand>
</feature>
<evidence type="ECO:0000256" key="10">
    <source>
        <dbReference type="PIRSR" id="PIRSR001191-2"/>
    </source>
</evidence>
<dbReference type="InterPro" id="IPR001818">
    <property type="entry name" value="Pept_M10_metallopeptidase"/>
</dbReference>
<dbReference type="CDD" id="cd04278">
    <property type="entry name" value="ZnMc_MMP"/>
    <property type="match status" value="1"/>
</dbReference>
<evidence type="ECO:0000313" key="18">
    <source>
        <dbReference type="Ensembl" id="ENSEBUP00000020202.1"/>
    </source>
</evidence>
<accession>A0A8C4WYT0</accession>
<dbReference type="CDD" id="cd00094">
    <property type="entry name" value="HX"/>
    <property type="match status" value="1"/>
</dbReference>
<feature type="binding site" evidence="10">
    <location>
        <position position="264"/>
    </location>
    <ligand>
        <name>Zn(2+)</name>
        <dbReference type="ChEBI" id="CHEBI:29105"/>
        <label>2</label>
        <note>catalytic</note>
    </ligand>
</feature>
<dbReference type="Pfam" id="PF00413">
    <property type="entry name" value="Peptidase_M10"/>
    <property type="match status" value="1"/>
</dbReference>
<dbReference type="InterPro" id="IPR021190">
    <property type="entry name" value="Pept_M10A"/>
</dbReference>
<keyword evidence="2" id="KW-0645">Protease</keyword>
<dbReference type="Proteomes" id="UP000694388">
    <property type="component" value="Unplaced"/>
</dbReference>
<dbReference type="InterPro" id="IPR036375">
    <property type="entry name" value="Hemopexin-like_dom_sf"/>
</dbReference>
<evidence type="ECO:0000256" key="4">
    <source>
        <dbReference type="ARBA" id="ARBA00022737"/>
    </source>
</evidence>
<feature type="transmembrane region" description="Helical" evidence="16">
    <location>
        <begin position="21"/>
        <end position="41"/>
    </location>
</feature>
<dbReference type="OMA" id="HALATWG"/>
<feature type="region of interest" description="Disordered" evidence="15">
    <location>
        <begin position="301"/>
        <end position="332"/>
    </location>
</feature>
<dbReference type="PIRSF" id="PIRSF001191">
    <property type="entry name" value="Peptidase_M10A_matrix"/>
    <property type="match status" value="1"/>
</dbReference>
<comment type="similarity">
    <text evidence="1">Belongs to the peptidase M10A family.</text>
</comment>
<feature type="binding site" evidence="11">
    <location>
        <position position="200"/>
    </location>
    <ligand>
        <name>Zn(2+)</name>
        <dbReference type="ChEBI" id="CHEBI:29105"/>
        <label>1</label>
    </ligand>
</feature>
<feature type="binding site" evidence="11">
    <location>
        <position position="207"/>
    </location>
    <ligand>
        <name>Ca(2+)</name>
        <dbReference type="ChEBI" id="CHEBI:29108"/>
        <label>3</label>
    </ligand>
</feature>
<feature type="binding site" evidence="11">
    <location>
        <position position="190"/>
    </location>
    <ligand>
        <name>Ca(2+)</name>
        <dbReference type="ChEBI" id="CHEBI:29108"/>
        <label>2</label>
    </ligand>
</feature>
<evidence type="ECO:0000256" key="2">
    <source>
        <dbReference type="ARBA" id="ARBA00022670"/>
    </source>
</evidence>
<feature type="binding site" evidence="11">
    <location>
        <position position="272"/>
    </location>
    <ligand>
        <name>Zn(2+)</name>
        <dbReference type="ChEBI" id="CHEBI:29105"/>
        <label>2</label>
        <note>catalytic</note>
    </ligand>
</feature>
<evidence type="ECO:0000256" key="11">
    <source>
        <dbReference type="PIRSR" id="PIRSR621190-2"/>
    </source>
</evidence>
<dbReference type="PANTHER" id="PTHR10201:SF142">
    <property type="entry name" value="MATRIX METALLOPROTEINASE-25"/>
    <property type="match status" value="1"/>
</dbReference>
<dbReference type="InterPro" id="IPR006026">
    <property type="entry name" value="Peptidase_Metallo"/>
</dbReference>
<evidence type="ECO:0000256" key="6">
    <source>
        <dbReference type="ARBA" id="ARBA00022833"/>
    </source>
</evidence>
<keyword evidence="16" id="KW-0812">Transmembrane</keyword>
<dbReference type="InterPro" id="IPR033739">
    <property type="entry name" value="M10A_MMP"/>
</dbReference>
<feature type="domain" description="Peptidase metallopeptidase" evidence="17">
    <location>
        <begin position="134"/>
        <end position="302"/>
    </location>
</feature>
<feature type="modified residue" description="Phosphotyrosine; by PKDCC" evidence="13">
    <location>
        <position position="419"/>
    </location>
</feature>